<evidence type="ECO:0000313" key="2">
    <source>
        <dbReference type="EMBL" id="MBB5840280.1"/>
    </source>
</evidence>
<dbReference type="RefSeq" id="WP_184802510.1">
    <property type="nucleotide sequence ID" value="NZ_JACHMY010000001.1"/>
</dbReference>
<comment type="caution">
    <text evidence="2">The sequence shown here is derived from an EMBL/GenBank/DDBJ whole genome shotgun (WGS) entry which is preliminary data.</text>
</comment>
<evidence type="ECO:0008006" key="4">
    <source>
        <dbReference type="Google" id="ProtNLM"/>
    </source>
</evidence>
<feature type="coiled-coil region" evidence="1">
    <location>
        <begin position="130"/>
        <end position="157"/>
    </location>
</feature>
<keyword evidence="1" id="KW-0175">Coiled coil</keyword>
<name>A0A7W9JEJ3_9ACTN</name>
<evidence type="ECO:0000256" key="1">
    <source>
        <dbReference type="SAM" id="Coils"/>
    </source>
</evidence>
<proteinExistence type="predicted"/>
<dbReference type="EMBL" id="JACHMY010000001">
    <property type="protein sequence ID" value="MBB5840280.1"/>
    <property type="molecule type" value="Genomic_DNA"/>
</dbReference>
<gene>
    <name evidence="2" type="ORF">HDA39_007014</name>
</gene>
<organism evidence="2 3">
    <name type="scientific">Kribbella italica</name>
    <dbReference type="NCBI Taxonomy" id="1540520"/>
    <lineage>
        <taxon>Bacteria</taxon>
        <taxon>Bacillati</taxon>
        <taxon>Actinomycetota</taxon>
        <taxon>Actinomycetes</taxon>
        <taxon>Propionibacteriales</taxon>
        <taxon>Kribbellaceae</taxon>
        <taxon>Kribbella</taxon>
    </lineage>
</organism>
<dbReference type="AlphaFoldDB" id="A0A7W9JEJ3"/>
<evidence type="ECO:0000313" key="3">
    <source>
        <dbReference type="Proteomes" id="UP000549971"/>
    </source>
</evidence>
<accession>A0A7W9JEJ3</accession>
<sequence>MIDQARLGTYLQDHYAGSSAGIELFRRAADQQTDAVVRTALTAMAEKVEHERTVLAKYLAFVDAKPDPVKNAGAWVAEKLGRFKPNGELVRRSPLSDVLELEMLRIAVEGKGAGWRVLRALADEEPLFDVAELDALIADSEQQIKDLEDLRMDTARRVFRRPA</sequence>
<keyword evidence="3" id="KW-1185">Reference proteome</keyword>
<reference evidence="2 3" key="1">
    <citation type="submission" date="2020-08" db="EMBL/GenBank/DDBJ databases">
        <title>Sequencing the genomes of 1000 actinobacteria strains.</title>
        <authorList>
            <person name="Klenk H.-P."/>
        </authorList>
    </citation>
    <scope>NUCLEOTIDE SEQUENCE [LARGE SCALE GENOMIC DNA]</scope>
    <source>
        <strain evidence="2 3">DSM 28967</strain>
    </source>
</reference>
<protein>
    <recommendedName>
        <fullName evidence="4">Ferritin-like domain-containing protein</fullName>
    </recommendedName>
</protein>
<dbReference type="Proteomes" id="UP000549971">
    <property type="component" value="Unassembled WGS sequence"/>
</dbReference>